<dbReference type="Proteomes" id="UP000265520">
    <property type="component" value="Unassembled WGS sequence"/>
</dbReference>
<dbReference type="EMBL" id="LXQA010393262">
    <property type="protein sequence ID" value="MCI48914.1"/>
    <property type="molecule type" value="Genomic_DNA"/>
</dbReference>
<evidence type="ECO:0000256" key="1">
    <source>
        <dbReference type="SAM" id="MobiDB-lite"/>
    </source>
</evidence>
<dbReference type="AlphaFoldDB" id="A0A392SL36"/>
<evidence type="ECO:0000313" key="3">
    <source>
        <dbReference type="Proteomes" id="UP000265520"/>
    </source>
</evidence>
<comment type="caution">
    <text evidence="2">The sequence shown here is derived from an EMBL/GenBank/DDBJ whole genome shotgun (WGS) entry which is preliminary data.</text>
</comment>
<dbReference type="PANTHER" id="PTHR11439">
    <property type="entry name" value="GAG-POL-RELATED RETROTRANSPOSON"/>
    <property type="match status" value="1"/>
</dbReference>
<feature type="region of interest" description="Disordered" evidence="1">
    <location>
        <begin position="1"/>
        <end position="24"/>
    </location>
</feature>
<evidence type="ECO:0000313" key="2">
    <source>
        <dbReference type="EMBL" id="MCI48914.1"/>
    </source>
</evidence>
<name>A0A392SL36_9FABA</name>
<sequence>MLDCKPVDTPMDPNVKLQQNQGEPYPDPCRYRRLAGKLNYLTISRPDILFAVSVVSQFLNSPCDSHWNAVVRIL</sequence>
<proteinExistence type="predicted"/>
<dbReference type="PANTHER" id="PTHR11439:SF484">
    <property type="entry name" value="REVERSE TRANSCRIPTASE TY1_COPIA-TYPE DOMAIN-CONTAINING PROTEIN"/>
    <property type="match status" value="1"/>
</dbReference>
<keyword evidence="3" id="KW-1185">Reference proteome</keyword>
<reference evidence="2 3" key="1">
    <citation type="journal article" date="2018" name="Front. Plant Sci.">
        <title>Red Clover (Trifolium pratense) and Zigzag Clover (T. medium) - A Picture of Genomic Similarities and Differences.</title>
        <authorList>
            <person name="Dluhosova J."/>
            <person name="Istvanek J."/>
            <person name="Nedelnik J."/>
            <person name="Repkova J."/>
        </authorList>
    </citation>
    <scope>NUCLEOTIDE SEQUENCE [LARGE SCALE GENOMIC DNA]</scope>
    <source>
        <strain evidence="3">cv. 10/8</strain>
        <tissue evidence="2">Leaf</tissue>
    </source>
</reference>
<accession>A0A392SL36</accession>
<organism evidence="2 3">
    <name type="scientific">Trifolium medium</name>
    <dbReference type="NCBI Taxonomy" id="97028"/>
    <lineage>
        <taxon>Eukaryota</taxon>
        <taxon>Viridiplantae</taxon>
        <taxon>Streptophyta</taxon>
        <taxon>Embryophyta</taxon>
        <taxon>Tracheophyta</taxon>
        <taxon>Spermatophyta</taxon>
        <taxon>Magnoliopsida</taxon>
        <taxon>eudicotyledons</taxon>
        <taxon>Gunneridae</taxon>
        <taxon>Pentapetalae</taxon>
        <taxon>rosids</taxon>
        <taxon>fabids</taxon>
        <taxon>Fabales</taxon>
        <taxon>Fabaceae</taxon>
        <taxon>Papilionoideae</taxon>
        <taxon>50 kb inversion clade</taxon>
        <taxon>NPAAA clade</taxon>
        <taxon>Hologalegina</taxon>
        <taxon>IRL clade</taxon>
        <taxon>Trifolieae</taxon>
        <taxon>Trifolium</taxon>
    </lineage>
</organism>
<evidence type="ECO:0008006" key="4">
    <source>
        <dbReference type="Google" id="ProtNLM"/>
    </source>
</evidence>
<protein>
    <recommendedName>
        <fullName evidence="4">Retrovirus-related Pol polyprotein from transposon TNT 1-94</fullName>
    </recommendedName>
</protein>
<feature type="non-terminal residue" evidence="2">
    <location>
        <position position="74"/>
    </location>
</feature>